<comment type="caution">
    <text evidence="2">The sequence shown here is derived from an EMBL/GenBank/DDBJ whole genome shotgun (WGS) entry which is preliminary data.</text>
</comment>
<dbReference type="EMBL" id="JAVHJL010000012">
    <property type="protein sequence ID" value="KAK6495618.1"/>
    <property type="molecule type" value="Genomic_DNA"/>
</dbReference>
<feature type="chain" id="PRO_5043418181" evidence="1">
    <location>
        <begin position="22"/>
        <end position="217"/>
    </location>
</feature>
<gene>
    <name evidence="2" type="ORF">TWF481_002666</name>
</gene>
<evidence type="ECO:0000256" key="1">
    <source>
        <dbReference type="SAM" id="SignalP"/>
    </source>
</evidence>
<dbReference type="Pfam" id="PF11937">
    <property type="entry name" value="DUF3455"/>
    <property type="match status" value="1"/>
</dbReference>
<evidence type="ECO:0000313" key="3">
    <source>
        <dbReference type="Proteomes" id="UP001370758"/>
    </source>
</evidence>
<proteinExistence type="predicted"/>
<reference evidence="2 3" key="1">
    <citation type="submission" date="2023-08" db="EMBL/GenBank/DDBJ databases">
        <authorList>
            <person name="Palmer J.M."/>
        </authorList>
    </citation>
    <scope>NUCLEOTIDE SEQUENCE [LARGE SCALE GENOMIC DNA]</scope>
    <source>
        <strain evidence="2 3">TWF481</strain>
    </source>
</reference>
<organism evidence="2 3">
    <name type="scientific">Arthrobotrys musiformis</name>
    <dbReference type="NCBI Taxonomy" id="47236"/>
    <lineage>
        <taxon>Eukaryota</taxon>
        <taxon>Fungi</taxon>
        <taxon>Dikarya</taxon>
        <taxon>Ascomycota</taxon>
        <taxon>Pezizomycotina</taxon>
        <taxon>Orbiliomycetes</taxon>
        <taxon>Orbiliales</taxon>
        <taxon>Orbiliaceae</taxon>
        <taxon>Arthrobotrys</taxon>
    </lineage>
</organism>
<dbReference type="Proteomes" id="UP001370758">
    <property type="component" value="Unassembled WGS sequence"/>
</dbReference>
<accession>A0AAV9VSL1</accession>
<keyword evidence="3" id="KW-1185">Reference proteome</keyword>
<name>A0AAV9VSL1_9PEZI</name>
<dbReference type="PANTHER" id="PTHR35567">
    <property type="entry name" value="MALATE DEHYDROGENASE (AFU_ORTHOLOGUE AFUA_2G13800)"/>
    <property type="match status" value="1"/>
</dbReference>
<evidence type="ECO:0000313" key="2">
    <source>
        <dbReference type="EMBL" id="KAK6495618.1"/>
    </source>
</evidence>
<sequence>MTQIILRLMVLLLYILPYVHQASCYKPDELKSDQMFQPFDISNTSNHLPAPTGGHLKTIIVGIGRQNYLCPNSSVAPVFTGAEARLLAANFIIDSDKTSLHIFPHILAHHPYLASSMLHIGDHYFSNGAPVFHFRIPSIKLFKGTPREQVPAPPYTDPGAGSDTFGAVPWLRLEGSSGCAYREAYRLMTIGGMPPLTCQGRSKVFCVGYAAEYWFYG</sequence>
<keyword evidence="1" id="KW-0732">Signal</keyword>
<protein>
    <submittedName>
        <fullName evidence="2">Uncharacterized protein</fullName>
    </submittedName>
</protein>
<dbReference type="PANTHER" id="PTHR35567:SF1">
    <property type="entry name" value="CONSERVED FUNGAL PROTEIN (AFU_ORTHOLOGUE AFUA_1G14230)"/>
    <property type="match status" value="1"/>
</dbReference>
<dbReference type="AlphaFoldDB" id="A0AAV9VSL1"/>
<dbReference type="InterPro" id="IPR021851">
    <property type="entry name" value="DUF3455"/>
</dbReference>
<feature type="signal peptide" evidence="1">
    <location>
        <begin position="1"/>
        <end position="21"/>
    </location>
</feature>